<dbReference type="EMBL" id="FUYA01000010">
    <property type="protein sequence ID" value="SKA80178.1"/>
    <property type="molecule type" value="Genomic_DNA"/>
</dbReference>
<comment type="subcellular location">
    <subcellularLocation>
        <location evidence="7">Cell membrane</location>
        <topology evidence="7">Peripheral membrane protein</topology>
    </subcellularLocation>
    <subcellularLocation>
        <location evidence="1">Membrane</location>
    </subcellularLocation>
</comment>
<dbReference type="PANTHER" id="PTHR11910">
    <property type="entry name" value="ATP SYNTHASE DELTA CHAIN"/>
    <property type="match status" value="1"/>
</dbReference>
<keyword evidence="9" id="KW-1185">Reference proteome</keyword>
<dbReference type="AlphaFoldDB" id="A0A1T4WTK0"/>
<keyword evidence="7" id="KW-1003">Cell membrane</keyword>
<keyword evidence="5 7" id="KW-0472">Membrane</keyword>
<evidence type="ECO:0000256" key="2">
    <source>
        <dbReference type="ARBA" id="ARBA00022448"/>
    </source>
</evidence>
<accession>A0A1T4WTK0</accession>
<evidence type="ECO:0000256" key="6">
    <source>
        <dbReference type="ARBA" id="ARBA00023310"/>
    </source>
</evidence>
<organism evidence="8 9">
    <name type="scientific">Desulfobaculum bizertense DSM 18034</name>
    <dbReference type="NCBI Taxonomy" id="1121442"/>
    <lineage>
        <taxon>Bacteria</taxon>
        <taxon>Pseudomonadati</taxon>
        <taxon>Thermodesulfobacteriota</taxon>
        <taxon>Desulfovibrionia</taxon>
        <taxon>Desulfovibrionales</taxon>
        <taxon>Desulfovibrionaceae</taxon>
        <taxon>Desulfobaculum</taxon>
    </lineage>
</organism>
<evidence type="ECO:0000256" key="5">
    <source>
        <dbReference type="ARBA" id="ARBA00023136"/>
    </source>
</evidence>
<keyword evidence="2 7" id="KW-0813">Transport</keyword>
<dbReference type="Proteomes" id="UP000189733">
    <property type="component" value="Unassembled WGS sequence"/>
</dbReference>
<comment type="function">
    <text evidence="7">This protein is part of the stalk that links CF(0) to CF(1). It either transmits conformational changes from CF(0) to CF(1) or is implicated in proton conduction.</text>
</comment>
<dbReference type="STRING" id="1121442.SAMN02745702_02620"/>
<evidence type="ECO:0000256" key="7">
    <source>
        <dbReference type="HAMAP-Rule" id="MF_01416"/>
    </source>
</evidence>
<name>A0A1T4WTK0_9BACT</name>
<keyword evidence="6 7" id="KW-0066">ATP synthesis</keyword>
<dbReference type="GO" id="GO:0046933">
    <property type="term" value="F:proton-transporting ATP synthase activity, rotational mechanism"/>
    <property type="evidence" value="ECO:0007669"/>
    <property type="project" value="UniProtKB-UniRule"/>
</dbReference>
<dbReference type="SUPFAM" id="SSF47928">
    <property type="entry name" value="N-terminal domain of the delta subunit of the F1F0-ATP synthase"/>
    <property type="match status" value="1"/>
</dbReference>
<dbReference type="Gene3D" id="1.10.520.20">
    <property type="entry name" value="N-terminal domain of the delta subunit of the F1F0-ATP synthase"/>
    <property type="match status" value="1"/>
</dbReference>
<dbReference type="NCBIfam" id="TIGR01145">
    <property type="entry name" value="ATP_synt_delta"/>
    <property type="match status" value="1"/>
</dbReference>
<evidence type="ECO:0000313" key="9">
    <source>
        <dbReference type="Proteomes" id="UP000189733"/>
    </source>
</evidence>
<gene>
    <name evidence="7" type="primary">atpH</name>
    <name evidence="8" type="ORF">SAMN02745702_02620</name>
</gene>
<keyword evidence="4 7" id="KW-0406">Ion transport</keyword>
<dbReference type="PRINTS" id="PR00125">
    <property type="entry name" value="ATPASEDELTA"/>
</dbReference>
<keyword evidence="7" id="KW-0139">CF(1)</keyword>
<dbReference type="HAMAP" id="MF_01416">
    <property type="entry name" value="ATP_synth_delta_bact"/>
    <property type="match status" value="1"/>
</dbReference>
<dbReference type="InterPro" id="IPR000711">
    <property type="entry name" value="ATPase_OSCP/dsu"/>
</dbReference>
<evidence type="ECO:0000256" key="3">
    <source>
        <dbReference type="ARBA" id="ARBA00022781"/>
    </source>
</evidence>
<comment type="similarity">
    <text evidence="7">Belongs to the ATPase delta chain family.</text>
</comment>
<dbReference type="Pfam" id="PF00213">
    <property type="entry name" value="OSCP"/>
    <property type="match status" value="1"/>
</dbReference>
<dbReference type="InterPro" id="IPR026015">
    <property type="entry name" value="ATP_synth_OSCP/delta_N_sf"/>
</dbReference>
<proteinExistence type="inferred from homology"/>
<dbReference type="NCBIfam" id="NF004402">
    <property type="entry name" value="PRK05758.2-2"/>
    <property type="match status" value="1"/>
</dbReference>
<dbReference type="GO" id="GO:0045259">
    <property type="term" value="C:proton-transporting ATP synthase complex"/>
    <property type="evidence" value="ECO:0007669"/>
    <property type="project" value="UniProtKB-KW"/>
</dbReference>
<dbReference type="GO" id="GO:0005886">
    <property type="term" value="C:plasma membrane"/>
    <property type="evidence" value="ECO:0007669"/>
    <property type="project" value="UniProtKB-SubCell"/>
</dbReference>
<evidence type="ECO:0000313" key="8">
    <source>
        <dbReference type="EMBL" id="SKA80178.1"/>
    </source>
</evidence>
<dbReference type="RefSeq" id="WP_078685887.1">
    <property type="nucleotide sequence ID" value="NZ_FUYA01000010.1"/>
</dbReference>
<keyword evidence="3 7" id="KW-0375">Hydrogen ion transport</keyword>
<evidence type="ECO:0000256" key="4">
    <source>
        <dbReference type="ARBA" id="ARBA00023065"/>
    </source>
</evidence>
<protein>
    <recommendedName>
        <fullName evidence="7">ATP synthase subunit delta</fullName>
    </recommendedName>
    <alternativeName>
        <fullName evidence="7">ATP synthase F(1) sector subunit delta</fullName>
    </alternativeName>
    <alternativeName>
        <fullName evidence="7">F-type ATPase subunit delta</fullName>
        <shortName evidence="7">F-ATPase subunit delta</shortName>
    </alternativeName>
</protein>
<comment type="function">
    <text evidence="7">F(1)F(0) ATP synthase produces ATP from ADP in the presence of a proton or sodium gradient. F-type ATPases consist of two structural domains, F(1) containing the extramembraneous catalytic core and F(0) containing the membrane proton channel, linked together by a central stalk and a peripheral stalk. During catalysis, ATP synthesis in the catalytic domain of F(1) is coupled via a rotary mechanism of the central stalk subunits to proton translocation.</text>
</comment>
<sequence>MIADIIARRYARALFSIGQQKGDAEIKAYGKDLAAFAKVVRETPELLRLFKNPLFTVDEKKAIVEKILSKLNPKPTTRNFLFLLADKERLSVMPEIESYYGVLLDEAQGVVRGELTTAIKLDKAKQTDVRKSLAKQLGKELVLDFETDKTILGGVVLTVGDKVMDASLRAQLHGMKEQIKRGE</sequence>
<reference evidence="8 9" key="1">
    <citation type="submission" date="2017-02" db="EMBL/GenBank/DDBJ databases">
        <authorList>
            <person name="Peterson S.W."/>
        </authorList>
    </citation>
    <scope>NUCLEOTIDE SEQUENCE [LARGE SCALE GENOMIC DNA]</scope>
    <source>
        <strain evidence="8 9">DSM 18034</strain>
    </source>
</reference>
<dbReference type="OrthoDB" id="9802471at2"/>
<evidence type="ECO:0000256" key="1">
    <source>
        <dbReference type="ARBA" id="ARBA00004370"/>
    </source>
</evidence>